<dbReference type="Proteomes" id="UP000242814">
    <property type="component" value="Unassembled WGS sequence"/>
</dbReference>
<evidence type="ECO:0000256" key="1">
    <source>
        <dbReference type="SAM" id="MobiDB-lite"/>
    </source>
</evidence>
<feature type="compositionally biased region" description="Polar residues" evidence="1">
    <location>
        <begin position="27"/>
        <end position="38"/>
    </location>
</feature>
<sequence>MPRSNFLSTPKSSIFLQHRRRPECMPKSSSTSTSTIGNDSPPEFYLPSEENNFAGFCKGAWRMQTGMRKAMRSEQRPPTDLLSDNLPTTMMQAPSISRTTPLDKPSRFFDQRVRVHQETGIRYHWAFLAKSHIFCQKVPPITDGSPCSYGCIYCCTEQRGSVPVLGNVNSFMEHLRTHDGSHMRGHIKAPDQELLKRTKCIMGRTARDWEEFDINIPPFVAEVQG</sequence>
<evidence type="ECO:0000313" key="3">
    <source>
        <dbReference type="Proteomes" id="UP000242814"/>
    </source>
</evidence>
<organism evidence="2 3">
    <name type="scientific">Paracoccidioides brasiliensis</name>
    <dbReference type="NCBI Taxonomy" id="121759"/>
    <lineage>
        <taxon>Eukaryota</taxon>
        <taxon>Fungi</taxon>
        <taxon>Dikarya</taxon>
        <taxon>Ascomycota</taxon>
        <taxon>Pezizomycotina</taxon>
        <taxon>Eurotiomycetes</taxon>
        <taxon>Eurotiomycetidae</taxon>
        <taxon>Onygenales</taxon>
        <taxon>Ajellomycetaceae</taxon>
        <taxon>Paracoccidioides</taxon>
    </lineage>
</organism>
<proteinExistence type="predicted"/>
<comment type="caution">
    <text evidence="2">The sequence shown here is derived from an EMBL/GenBank/DDBJ whole genome shotgun (WGS) entry which is preliminary data.</text>
</comment>
<evidence type="ECO:0000313" key="2">
    <source>
        <dbReference type="EMBL" id="ODH25937.1"/>
    </source>
</evidence>
<gene>
    <name evidence="2" type="ORF">ACO22_04938</name>
</gene>
<dbReference type="EMBL" id="LZYO01000208">
    <property type="protein sequence ID" value="ODH25937.1"/>
    <property type="molecule type" value="Genomic_DNA"/>
</dbReference>
<dbReference type="AlphaFoldDB" id="A0A1D2JBN6"/>
<name>A0A1D2JBN6_PARBR</name>
<accession>A0A1D2JBN6</accession>
<protein>
    <submittedName>
        <fullName evidence="2">Uncharacterized protein</fullName>
    </submittedName>
</protein>
<dbReference type="VEuPathDB" id="FungiDB:PABG_11795"/>
<feature type="region of interest" description="Disordered" evidence="1">
    <location>
        <begin position="20"/>
        <end position="39"/>
    </location>
</feature>
<reference evidence="2 3" key="1">
    <citation type="submission" date="2016-06" db="EMBL/GenBank/DDBJ databases">
        <authorList>
            <person name="Kjaerup R.B."/>
            <person name="Dalgaard T.S."/>
            <person name="Juul-Madsen H.R."/>
        </authorList>
    </citation>
    <scope>NUCLEOTIDE SEQUENCE [LARGE SCALE GENOMIC DNA]</scope>
    <source>
        <strain evidence="2 3">Pb300</strain>
    </source>
</reference>